<evidence type="ECO:0000256" key="3">
    <source>
        <dbReference type="ARBA" id="ARBA00022525"/>
    </source>
</evidence>
<dbReference type="SUPFAM" id="SSF53474">
    <property type="entry name" value="alpha/beta-Hydrolases"/>
    <property type="match status" value="1"/>
</dbReference>
<evidence type="ECO:0000256" key="4">
    <source>
        <dbReference type="ARBA" id="ARBA00022651"/>
    </source>
</evidence>
<keyword evidence="6" id="KW-0378">Hydrolase</keyword>
<evidence type="ECO:0000256" key="6">
    <source>
        <dbReference type="ARBA" id="ARBA00022801"/>
    </source>
</evidence>
<dbReference type="GO" id="GO:0030600">
    <property type="term" value="F:feruloyl esterase activity"/>
    <property type="evidence" value="ECO:0007669"/>
    <property type="project" value="InterPro"/>
</dbReference>
<dbReference type="PANTHER" id="PTHR38050">
    <property type="match status" value="1"/>
</dbReference>
<sequence>MLRSWKKKVSLLRFLLIILTGQCFALPDIPSLMDCEDIIFNAGFQDDSQPSNGTGGSYSGSFTRTVFAAGQNRNYYISIPPNYDPTIATPLLFSWHGAGGAGTAPAYALAHRDFWKPIADNNNFIVVAQESTGASGGWVPATDFAIHAIIMQDMYDNYNIERTRIYGHGFSAGGHVLHGLMLNTSQDYAAYIISAGVLEAYAGINAPANAARIIPLYVSIGNNDIFGPNLNNLTHTNHTIFNNAGWIDDTTYWLDEFNGGHQIDAQLPQKSWAKLCTVSKLL</sequence>
<comment type="similarity">
    <text evidence="2">Belongs to the faeC family.</text>
</comment>
<evidence type="ECO:0000256" key="1">
    <source>
        <dbReference type="ARBA" id="ARBA00004613"/>
    </source>
</evidence>
<dbReference type="Gene3D" id="3.40.50.1820">
    <property type="entry name" value="alpha/beta hydrolase"/>
    <property type="match status" value="1"/>
</dbReference>
<evidence type="ECO:0000256" key="9">
    <source>
        <dbReference type="ARBA" id="ARBA00025250"/>
    </source>
</evidence>
<protein>
    <submittedName>
        <fullName evidence="10">Uncharacterized protein</fullName>
    </submittedName>
</protein>
<keyword evidence="7" id="KW-0119">Carbohydrate metabolism</keyword>
<keyword evidence="5" id="KW-0732">Signal</keyword>
<organism evidence="10">
    <name type="scientific">hydrothermal vent metagenome</name>
    <dbReference type="NCBI Taxonomy" id="652676"/>
    <lineage>
        <taxon>unclassified sequences</taxon>
        <taxon>metagenomes</taxon>
        <taxon>ecological metagenomes</taxon>
    </lineage>
</organism>
<evidence type="ECO:0000256" key="5">
    <source>
        <dbReference type="ARBA" id="ARBA00022729"/>
    </source>
</evidence>
<comment type="subcellular location">
    <subcellularLocation>
        <location evidence="1">Secreted</location>
    </subcellularLocation>
</comment>
<keyword evidence="3" id="KW-0964">Secreted</keyword>
<evidence type="ECO:0000256" key="2">
    <source>
        <dbReference type="ARBA" id="ARBA00010278"/>
    </source>
</evidence>
<evidence type="ECO:0000313" key="10">
    <source>
        <dbReference type="EMBL" id="VAW41716.1"/>
    </source>
</evidence>
<evidence type="ECO:0000256" key="8">
    <source>
        <dbReference type="ARBA" id="ARBA00023326"/>
    </source>
</evidence>
<evidence type="ECO:0000256" key="7">
    <source>
        <dbReference type="ARBA" id="ARBA00023277"/>
    </source>
</evidence>
<dbReference type="InterPro" id="IPR029058">
    <property type="entry name" value="AB_hydrolase_fold"/>
</dbReference>
<comment type="function">
    <text evidence="9">Involved in degradation of plant cell walls. Hydrolyzes the feruloyl-arabinose ester bond in arabinoxylans, and the feruloyl-galactose ester bond in pectin. Active against paranitrophenyl-acetate, methyl ferulate and wheat arabinoxylan.</text>
</comment>
<accession>A0A3B0WB05</accession>
<dbReference type="AlphaFoldDB" id="A0A3B0WB05"/>
<keyword evidence="8" id="KW-0624">Polysaccharide degradation</keyword>
<gene>
    <name evidence="10" type="ORF">MNBD_GAMMA01-687</name>
</gene>
<dbReference type="InterPro" id="IPR043595">
    <property type="entry name" value="FaeB/C/D"/>
</dbReference>
<dbReference type="GO" id="GO:0005576">
    <property type="term" value="C:extracellular region"/>
    <property type="evidence" value="ECO:0007669"/>
    <property type="project" value="UniProtKB-SubCell"/>
</dbReference>
<dbReference type="EMBL" id="UOEW01000322">
    <property type="protein sequence ID" value="VAW41716.1"/>
    <property type="molecule type" value="Genomic_DNA"/>
</dbReference>
<dbReference type="PANTHER" id="PTHR38050:SF1">
    <property type="entry name" value="FERULOYL ESTERASE C"/>
    <property type="match status" value="1"/>
</dbReference>
<name>A0A3B0WB05_9ZZZZ</name>
<reference evidence="10" key="1">
    <citation type="submission" date="2018-06" db="EMBL/GenBank/DDBJ databases">
        <authorList>
            <person name="Zhirakovskaya E."/>
        </authorList>
    </citation>
    <scope>NUCLEOTIDE SEQUENCE</scope>
</reference>
<keyword evidence="4" id="KW-0858">Xylan degradation</keyword>
<proteinExistence type="inferred from homology"/>
<dbReference type="GO" id="GO:0045493">
    <property type="term" value="P:xylan catabolic process"/>
    <property type="evidence" value="ECO:0007669"/>
    <property type="project" value="UniProtKB-KW"/>
</dbReference>